<name>A0ABY5WA34_9ACTN</name>
<organism evidence="2 3">
    <name type="scientific">Dactylosporangium fulvum</name>
    <dbReference type="NCBI Taxonomy" id="53359"/>
    <lineage>
        <taxon>Bacteria</taxon>
        <taxon>Bacillati</taxon>
        <taxon>Actinomycetota</taxon>
        <taxon>Actinomycetes</taxon>
        <taxon>Micromonosporales</taxon>
        <taxon>Micromonosporaceae</taxon>
        <taxon>Dactylosporangium</taxon>
    </lineage>
</organism>
<gene>
    <name evidence="2" type="ORF">Dfulv_15475</name>
</gene>
<dbReference type="EMBL" id="CP073720">
    <property type="protein sequence ID" value="UWP85558.1"/>
    <property type="molecule type" value="Genomic_DNA"/>
</dbReference>
<evidence type="ECO:0000313" key="2">
    <source>
        <dbReference type="EMBL" id="UWP85558.1"/>
    </source>
</evidence>
<evidence type="ECO:0000256" key="1">
    <source>
        <dbReference type="SAM" id="Phobius"/>
    </source>
</evidence>
<feature type="transmembrane region" description="Helical" evidence="1">
    <location>
        <begin position="174"/>
        <end position="195"/>
    </location>
</feature>
<dbReference type="RefSeq" id="WP_259863690.1">
    <property type="nucleotide sequence ID" value="NZ_BAAAST010000012.1"/>
</dbReference>
<dbReference type="Proteomes" id="UP001059617">
    <property type="component" value="Chromosome"/>
</dbReference>
<keyword evidence="1" id="KW-1133">Transmembrane helix</keyword>
<feature type="transmembrane region" description="Helical" evidence="1">
    <location>
        <begin position="94"/>
        <end position="114"/>
    </location>
</feature>
<feature type="transmembrane region" description="Helical" evidence="1">
    <location>
        <begin position="70"/>
        <end position="88"/>
    </location>
</feature>
<keyword evidence="3" id="KW-1185">Reference proteome</keyword>
<feature type="transmembrane region" description="Helical" evidence="1">
    <location>
        <begin position="207"/>
        <end position="225"/>
    </location>
</feature>
<protein>
    <recommendedName>
        <fullName evidence="4">Integral membrane protein</fullName>
    </recommendedName>
</protein>
<reference evidence="2" key="1">
    <citation type="submission" date="2021-04" db="EMBL/GenBank/DDBJ databases">
        <authorList>
            <person name="Hartkoorn R.C."/>
            <person name="Beaudoing E."/>
            <person name="Hot D."/>
        </authorList>
    </citation>
    <scope>NUCLEOTIDE SEQUENCE</scope>
    <source>
        <strain evidence="2">NRRL B-16292</strain>
    </source>
</reference>
<sequence length="267" mass="28483">MAIAIRVFAAVFALLWAVLGFVVIDLEVTIAPSAEWVPVVLLDGGWGLLVTFLIVAGFALVTVRPQWVDEIVPQVLVVAALIAGSGFLGAESAVWWMVLALLVQAGVLAGLAMIGRRRGVLAVADVRRPAGSGVSWTLAVLATLGAVPWLVYAADMYAANRERRWPTEITNEVNHWAVQGAFAVALVIFTAVAALRPTLRRFNAVRVATCAVYLGICSLRFPTVAAALPTTWAVLAIGWGALVVVCPFLDRGRRVRREPGALQIPGN</sequence>
<keyword evidence="1" id="KW-0812">Transmembrane</keyword>
<accession>A0ABY5WA34</accession>
<feature type="transmembrane region" description="Helical" evidence="1">
    <location>
        <begin position="231"/>
        <end position="249"/>
    </location>
</feature>
<evidence type="ECO:0008006" key="4">
    <source>
        <dbReference type="Google" id="ProtNLM"/>
    </source>
</evidence>
<evidence type="ECO:0000313" key="3">
    <source>
        <dbReference type="Proteomes" id="UP001059617"/>
    </source>
</evidence>
<feature type="transmembrane region" description="Helical" evidence="1">
    <location>
        <begin position="134"/>
        <end position="154"/>
    </location>
</feature>
<reference evidence="2" key="2">
    <citation type="submission" date="2022-09" db="EMBL/GenBank/DDBJ databases">
        <title>Biosynthetic gene clusters of Dactylosporangioum fulvum.</title>
        <authorList>
            <person name="Caradec T."/>
        </authorList>
    </citation>
    <scope>NUCLEOTIDE SEQUENCE</scope>
    <source>
        <strain evidence="2">NRRL B-16292</strain>
    </source>
</reference>
<keyword evidence="1" id="KW-0472">Membrane</keyword>
<proteinExistence type="predicted"/>
<feature type="transmembrane region" description="Helical" evidence="1">
    <location>
        <begin position="44"/>
        <end position="63"/>
    </location>
</feature>